<dbReference type="InterPro" id="IPR036388">
    <property type="entry name" value="WH-like_DNA-bd_sf"/>
</dbReference>
<dbReference type="RefSeq" id="WP_124538581.1">
    <property type="nucleotide sequence ID" value="NZ_QUSW01000001.1"/>
</dbReference>
<evidence type="ECO:0000256" key="5">
    <source>
        <dbReference type="PROSITE-ProRule" id="PRU01091"/>
    </source>
</evidence>
<evidence type="ECO:0000259" key="6">
    <source>
        <dbReference type="PROSITE" id="PS50110"/>
    </source>
</evidence>
<dbReference type="SMART" id="SM00862">
    <property type="entry name" value="Trans_reg_C"/>
    <property type="match status" value="1"/>
</dbReference>
<dbReference type="InterPro" id="IPR039420">
    <property type="entry name" value="WalR-like"/>
</dbReference>
<dbReference type="AlphaFoldDB" id="A0A3N7HVP2"/>
<dbReference type="InterPro" id="IPR016032">
    <property type="entry name" value="Sig_transdc_resp-reg_C-effctor"/>
</dbReference>
<keyword evidence="2 5" id="KW-0238">DNA-binding</keyword>
<organism evidence="8 9">
    <name type="scientific">Piscinibacter terrae</name>
    <dbReference type="NCBI Taxonomy" id="2496871"/>
    <lineage>
        <taxon>Bacteria</taxon>
        <taxon>Pseudomonadati</taxon>
        <taxon>Pseudomonadota</taxon>
        <taxon>Betaproteobacteria</taxon>
        <taxon>Burkholderiales</taxon>
        <taxon>Sphaerotilaceae</taxon>
        <taxon>Piscinibacter</taxon>
    </lineage>
</organism>
<dbReference type="InterPro" id="IPR001867">
    <property type="entry name" value="OmpR/PhoB-type_DNA-bd"/>
</dbReference>
<dbReference type="Proteomes" id="UP000267464">
    <property type="component" value="Unassembled WGS sequence"/>
</dbReference>
<protein>
    <submittedName>
        <fullName evidence="8">DNA-binding response regulator</fullName>
    </submittedName>
</protein>
<keyword evidence="1" id="KW-0805">Transcription regulation</keyword>
<dbReference type="GO" id="GO:0000976">
    <property type="term" value="F:transcription cis-regulatory region binding"/>
    <property type="evidence" value="ECO:0007669"/>
    <property type="project" value="TreeGrafter"/>
</dbReference>
<accession>A0A3N7HVP2</accession>
<dbReference type="GO" id="GO:0000156">
    <property type="term" value="F:phosphorelay response regulator activity"/>
    <property type="evidence" value="ECO:0007669"/>
    <property type="project" value="TreeGrafter"/>
</dbReference>
<dbReference type="Gene3D" id="1.10.10.10">
    <property type="entry name" value="Winged helix-like DNA-binding domain superfamily/Winged helix DNA-binding domain"/>
    <property type="match status" value="1"/>
</dbReference>
<reference evidence="8 9" key="1">
    <citation type="submission" date="2018-08" db="EMBL/GenBank/DDBJ databases">
        <authorList>
            <person name="Khan S.A."/>
            <person name="Jeon C.O."/>
            <person name="Chun B.H."/>
            <person name="Jeong S.E."/>
        </authorList>
    </citation>
    <scope>NUCLEOTIDE SEQUENCE [LARGE SCALE GENOMIC DNA]</scope>
    <source>
        <strain evidence="8 9">S-16</strain>
    </source>
</reference>
<keyword evidence="4" id="KW-0597">Phosphoprotein</keyword>
<dbReference type="Pfam" id="PF00486">
    <property type="entry name" value="Trans_reg_C"/>
    <property type="match status" value="1"/>
</dbReference>
<proteinExistence type="predicted"/>
<comment type="caution">
    <text evidence="8">The sequence shown here is derived from an EMBL/GenBank/DDBJ whole genome shotgun (WGS) entry which is preliminary data.</text>
</comment>
<dbReference type="GO" id="GO:0006355">
    <property type="term" value="P:regulation of DNA-templated transcription"/>
    <property type="evidence" value="ECO:0007669"/>
    <property type="project" value="InterPro"/>
</dbReference>
<dbReference type="OrthoDB" id="9802426at2"/>
<gene>
    <name evidence="8" type="ORF">DZC73_02340</name>
</gene>
<feature type="domain" description="Response regulatory" evidence="6">
    <location>
        <begin position="4"/>
        <end position="117"/>
    </location>
</feature>
<evidence type="ECO:0000259" key="7">
    <source>
        <dbReference type="PROSITE" id="PS51755"/>
    </source>
</evidence>
<dbReference type="SUPFAM" id="SSF52172">
    <property type="entry name" value="CheY-like"/>
    <property type="match status" value="1"/>
</dbReference>
<dbReference type="PROSITE" id="PS51755">
    <property type="entry name" value="OMPR_PHOB"/>
    <property type="match status" value="1"/>
</dbReference>
<reference evidence="8 9" key="2">
    <citation type="submission" date="2018-12" db="EMBL/GenBank/DDBJ databases">
        <title>Rhizobacter gummiphilus sp. nov., a rubber-degrading bacterium isolated from the soil of a botanical garden in Japan.</title>
        <authorList>
            <person name="Shunsuke S.S."/>
        </authorList>
    </citation>
    <scope>NUCLEOTIDE SEQUENCE [LARGE SCALE GENOMIC DNA]</scope>
    <source>
        <strain evidence="8 9">S-16</strain>
    </source>
</reference>
<keyword evidence="9" id="KW-1185">Reference proteome</keyword>
<evidence type="ECO:0000313" key="8">
    <source>
        <dbReference type="EMBL" id="RQP25913.1"/>
    </source>
</evidence>
<dbReference type="PANTHER" id="PTHR48111:SF67">
    <property type="entry name" value="TRANSCRIPTIONAL REGULATORY PROTEIN TCTD"/>
    <property type="match status" value="1"/>
</dbReference>
<dbReference type="GO" id="GO:0005829">
    <property type="term" value="C:cytosol"/>
    <property type="evidence" value="ECO:0007669"/>
    <property type="project" value="TreeGrafter"/>
</dbReference>
<feature type="modified residue" description="4-aspartylphosphate" evidence="4">
    <location>
        <position position="53"/>
    </location>
</feature>
<name>A0A3N7HVP2_9BURK</name>
<feature type="domain" description="OmpR/PhoB-type" evidence="7">
    <location>
        <begin position="128"/>
        <end position="226"/>
    </location>
</feature>
<evidence type="ECO:0000256" key="2">
    <source>
        <dbReference type="ARBA" id="ARBA00023125"/>
    </source>
</evidence>
<evidence type="ECO:0000256" key="4">
    <source>
        <dbReference type="PROSITE-ProRule" id="PRU00169"/>
    </source>
</evidence>
<dbReference type="EMBL" id="QUSW01000001">
    <property type="protein sequence ID" value="RQP25913.1"/>
    <property type="molecule type" value="Genomic_DNA"/>
</dbReference>
<evidence type="ECO:0000256" key="1">
    <source>
        <dbReference type="ARBA" id="ARBA00023015"/>
    </source>
</evidence>
<dbReference type="SUPFAM" id="SSF46894">
    <property type="entry name" value="C-terminal effector domain of the bipartite response regulators"/>
    <property type="match status" value="1"/>
</dbReference>
<evidence type="ECO:0000313" key="9">
    <source>
        <dbReference type="Proteomes" id="UP000267464"/>
    </source>
</evidence>
<sequence length="245" mass="27631">MPYLSLIIERDARLSQSIQRDFPAFGFKPYVVESCETAMTVMRQWSFDAVVLDADAIGPGVLPMLRRLQLRSHIPLMLLSTARDEQEQIASLESGATEIVTMPASTRLIAAKLRRLIEVGVREPEDEASEITVGPLVMHARRGRATVNGVPLELTTHQFELLFVLASRAGQFVHRETIARALRGPMTEVGRSADVHIYRIRKKLRDQGIASLRLDTVYGRGYCLSVHDPQRQSEDVPVRYPQWVE</sequence>
<feature type="DNA-binding region" description="OmpR/PhoB-type" evidence="5">
    <location>
        <begin position="128"/>
        <end position="226"/>
    </location>
</feature>
<evidence type="ECO:0000256" key="3">
    <source>
        <dbReference type="ARBA" id="ARBA00023163"/>
    </source>
</evidence>
<dbReference type="PANTHER" id="PTHR48111">
    <property type="entry name" value="REGULATOR OF RPOS"/>
    <property type="match status" value="1"/>
</dbReference>
<dbReference type="PROSITE" id="PS50110">
    <property type="entry name" value="RESPONSE_REGULATORY"/>
    <property type="match status" value="1"/>
</dbReference>
<dbReference type="GO" id="GO:0032993">
    <property type="term" value="C:protein-DNA complex"/>
    <property type="evidence" value="ECO:0007669"/>
    <property type="project" value="TreeGrafter"/>
</dbReference>
<dbReference type="Gene3D" id="3.40.50.2300">
    <property type="match status" value="1"/>
</dbReference>
<dbReference type="CDD" id="cd00383">
    <property type="entry name" value="trans_reg_C"/>
    <property type="match status" value="1"/>
</dbReference>
<dbReference type="InterPro" id="IPR001789">
    <property type="entry name" value="Sig_transdc_resp-reg_receiver"/>
</dbReference>
<dbReference type="InterPro" id="IPR011006">
    <property type="entry name" value="CheY-like_superfamily"/>
</dbReference>
<keyword evidence="3" id="KW-0804">Transcription</keyword>